<organism evidence="2">
    <name type="scientific">bioreactor metagenome</name>
    <dbReference type="NCBI Taxonomy" id="1076179"/>
    <lineage>
        <taxon>unclassified sequences</taxon>
        <taxon>metagenomes</taxon>
        <taxon>ecological metagenomes</taxon>
    </lineage>
</organism>
<name>A0A644XRJ8_9ZZZZ</name>
<comment type="caution">
    <text evidence="2">The sequence shown here is derived from an EMBL/GenBank/DDBJ whole genome shotgun (WGS) entry which is preliminary data.</text>
</comment>
<dbReference type="EMBL" id="VSSQ01002976">
    <property type="protein sequence ID" value="MPM18401.1"/>
    <property type="molecule type" value="Genomic_DNA"/>
</dbReference>
<evidence type="ECO:0000259" key="1">
    <source>
        <dbReference type="PROSITE" id="PS50943"/>
    </source>
</evidence>
<evidence type="ECO:0000313" key="2">
    <source>
        <dbReference type="EMBL" id="MPM18401.1"/>
    </source>
</evidence>
<dbReference type="PROSITE" id="PS50943">
    <property type="entry name" value="HTH_CROC1"/>
    <property type="match status" value="1"/>
</dbReference>
<accession>A0A644XRJ8</accession>
<protein>
    <recommendedName>
        <fullName evidence="1">HTH cro/C1-type domain-containing protein</fullName>
    </recommendedName>
</protein>
<reference evidence="2" key="1">
    <citation type="submission" date="2019-08" db="EMBL/GenBank/DDBJ databases">
        <authorList>
            <person name="Kucharzyk K."/>
            <person name="Murdoch R.W."/>
            <person name="Higgins S."/>
            <person name="Loffler F."/>
        </authorList>
    </citation>
    <scope>NUCLEOTIDE SEQUENCE</scope>
</reference>
<dbReference type="AlphaFoldDB" id="A0A644XRJ8"/>
<sequence length="162" mass="18359">MRDNASREEENVYLHYRKEAAIDLPALSSREGAAELLGISPESLRDYERGVTKTVPADIVLKMSHIYNAPEIRNFYCRSVCPIGEKYTPKIDVDQVEIDRLTLRLLNAFRNISAVKDTLVEIVADGIIDESERPALAEVLDTLDAISVHAQELRVWVEKHLK</sequence>
<proteinExistence type="predicted"/>
<dbReference type="InterPro" id="IPR001387">
    <property type="entry name" value="Cro/C1-type_HTH"/>
</dbReference>
<feature type="domain" description="HTH cro/C1-type" evidence="1">
    <location>
        <begin position="34"/>
        <end position="75"/>
    </location>
</feature>
<gene>
    <name evidence="2" type="ORF">SDC9_64810</name>
</gene>